<accession>A0A0C3QGJ9</accession>
<dbReference type="GO" id="GO:0005092">
    <property type="term" value="F:GDP-dissociation inhibitor activity"/>
    <property type="evidence" value="ECO:0007669"/>
    <property type="project" value="TreeGrafter"/>
</dbReference>
<evidence type="ECO:0000256" key="5">
    <source>
        <dbReference type="ARBA" id="ARBA00023134"/>
    </source>
</evidence>
<sequence length="383" mass="42338">MASAGVVNIRRDVDDKFYRYKMPILVTKIEGRGNGIKTVLSNMSDVARALSRPPSYPAKYFGGELGALTSMDEPNDKYIVNGAHDNARLRDLLDGFIDKFVLCGSCKNPETDLFLTKTEDIFRDCKACGAQTGVDMRQKLTTWIIRNPPKRTKKKKTAENAENAGEGKEGEDGDKGGEGSDDDEFTKRIKAEAAELPTAEQAAASGVAGLSLDDEGSDEGGDSPLEALTLWIEENKSKDDGAGLTPQTIMDKTAELGIEGKHKTVQTLVESLFTENVMTELKKYMPVFQKAIGSEDEKNQRNQKSLLGGLERLVGVNYPQLVPVVPKILMEFYQNDVLEEDIIVQWGTHVSKKYVGKDVSKKVRKAAEPMLKWFEEAEDEESE</sequence>
<feature type="region of interest" description="Disordered" evidence="6">
    <location>
        <begin position="142"/>
        <end position="224"/>
    </location>
</feature>
<dbReference type="STRING" id="1051891.A0A0C3QGJ9"/>
<dbReference type="EMBL" id="KN822965">
    <property type="protein sequence ID" value="KIO31252.1"/>
    <property type="molecule type" value="Genomic_DNA"/>
</dbReference>
<dbReference type="InterPro" id="IPR045196">
    <property type="entry name" value="IF2/IF5"/>
</dbReference>
<dbReference type="Gene3D" id="1.25.40.180">
    <property type="match status" value="1"/>
</dbReference>
<dbReference type="Proteomes" id="UP000054248">
    <property type="component" value="Unassembled WGS sequence"/>
</dbReference>
<keyword evidence="4" id="KW-0648">Protein biosynthesis</keyword>
<proteinExistence type="inferred from homology"/>
<name>A0A0C3QGJ9_9AGAM</name>
<dbReference type="Pfam" id="PF01873">
    <property type="entry name" value="eIF-5_eIF-2B"/>
    <property type="match status" value="1"/>
</dbReference>
<evidence type="ECO:0000256" key="4">
    <source>
        <dbReference type="ARBA" id="ARBA00022917"/>
    </source>
</evidence>
<dbReference type="SUPFAM" id="SSF100966">
    <property type="entry name" value="Translation initiation factor 2 beta, aIF2beta, N-terminal domain"/>
    <property type="match status" value="1"/>
</dbReference>
<feature type="domain" description="W2" evidence="7">
    <location>
        <begin position="218"/>
        <end position="383"/>
    </location>
</feature>
<dbReference type="HOGENOM" id="CLU_026663_1_0_1"/>
<dbReference type="InterPro" id="IPR016024">
    <property type="entry name" value="ARM-type_fold"/>
</dbReference>
<dbReference type="SMART" id="SM00515">
    <property type="entry name" value="eIF5C"/>
    <property type="match status" value="1"/>
</dbReference>
<evidence type="ECO:0000256" key="3">
    <source>
        <dbReference type="ARBA" id="ARBA00022741"/>
    </source>
</evidence>
<feature type="compositionally biased region" description="Acidic residues" evidence="6">
    <location>
        <begin position="212"/>
        <end position="221"/>
    </location>
</feature>
<dbReference type="GO" id="GO:0003743">
    <property type="term" value="F:translation initiation factor activity"/>
    <property type="evidence" value="ECO:0007669"/>
    <property type="project" value="UniProtKB-KW"/>
</dbReference>
<dbReference type="CDD" id="cd11561">
    <property type="entry name" value="W2_eIF5"/>
    <property type="match status" value="1"/>
</dbReference>
<dbReference type="InterPro" id="IPR016190">
    <property type="entry name" value="Transl_init_fac_IF2/IF5_Zn-bd"/>
</dbReference>
<dbReference type="GO" id="GO:0005829">
    <property type="term" value="C:cytosol"/>
    <property type="evidence" value="ECO:0007669"/>
    <property type="project" value="TreeGrafter"/>
</dbReference>
<keyword evidence="5" id="KW-0342">GTP-binding</keyword>
<evidence type="ECO:0000256" key="2">
    <source>
        <dbReference type="ARBA" id="ARBA00022540"/>
    </source>
</evidence>
<dbReference type="PANTHER" id="PTHR23001:SF7">
    <property type="entry name" value="EUKARYOTIC TRANSLATION INITIATION FACTOR 5"/>
    <property type="match status" value="1"/>
</dbReference>
<dbReference type="Gene3D" id="3.30.30.170">
    <property type="match status" value="1"/>
</dbReference>
<dbReference type="FunFam" id="1.25.40.180:FF:000031">
    <property type="entry name" value="Eukaryotic translation initiation factor 5"/>
    <property type="match status" value="1"/>
</dbReference>
<dbReference type="OrthoDB" id="10250831at2759"/>
<dbReference type="SUPFAM" id="SSF48371">
    <property type="entry name" value="ARM repeat"/>
    <property type="match status" value="1"/>
</dbReference>
<feature type="compositionally biased region" description="Basic and acidic residues" evidence="6">
    <location>
        <begin position="165"/>
        <end position="178"/>
    </location>
</feature>
<dbReference type="Gene3D" id="2.20.25.350">
    <property type="match status" value="1"/>
</dbReference>
<dbReference type="SUPFAM" id="SSF75689">
    <property type="entry name" value="Zinc-binding domain of translation initiation factor 2 beta"/>
    <property type="match status" value="1"/>
</dbReference>
<dbReference type="PANTHER" id="PTHR23001">
    <property type="entry name" value="EUKARYOTIC TRANSLATION INITIATION FACTOR"/>
    <property type="match status" value="1"/>
</dbReference>
<comment type="similarity">
    <text evidence="1">Belongs to the eIF-2-beta/eIF-5 family.</text>
</comment>
<evidence type="ECO:0000313" key="8">
    <source>
        <dbReference type="EMBL" id="KIO30775.1"/>
    </source>
</evidence>
<protein>
    <recommendedName>
        <fullName evidence="7">W2 domain-containing protein</fullName>
    </recommendedName>
</protein>
<dbReference type="FunFam" id="2.20.25.350:FF:000001">
    <property type="entry name" value="Eukaryotic translation initiation factor 5"/>
    <property type="match status" value="1"/>
</dbReference>
<dbReference type="AlphaFoldDB" id="A0A0C3QGJ9"/>
<organism evidence="8 10">
    <name type="scientific">Tulasnella calospora MUT 4182</name>
    <dbReference type="NCBI Taxonomy" id="1051891"/>
    <lineage>
        <taxon>Eukaryota</taxon>
        <taxon>Fungi</taxon>
        <taxon>Dikarya</taxon>
        <taxon>Basidiomycota</taxon>
        <taxon>Agaricomycotina</taxon>
        <taxon>Agaricomycetes</taxon>
        <taxon>Cantharellales</taxon>
        <taxon>Tulasnellaceae</taxon>
        <taxon>Tulasnella</taxon>
    </lineage>
</organism>
<dbReference type="GO" id="GO:0001732">
    <property type="term" value="P:formation of cytoplasmic translation initiation complex"/>
    <property type="evidence" value="ECO:0007669"/>
    <property type="project" value="TreeGrafter"/>
</dbReference>
<dbReference type="EMBL" id="KN822968">
    <property type="protein sequence ID" value="KIO30775.1"/>
    <property type="molecule type" value="Genomic_DNA"/>
</dbReference>
<dbReference type="Pfam" id="PF02020">
    <property type="entry name" value="W2"/>
    <property type="match status" value="1"/>
</dbReference>
<evidence type="ECO:0000313" key="10">
    <source>
        <dbReference type="Proteomes" id="UP000054248"/>
    </source>
</evidence>
<reference evidence="8" key="3">
    <citation type="submission" date="2015-02" db="EMBL/GenBank/DDBJ databases">
        <title>Evolutionary Origins and Diversification of the Mycorrhizal Mutualists.</title>
        <authorList>
            <consortium name="DOE Joint Genome Institute"/>
            <consortium name="Mycorrhizal Genomics Consortium"/>
            <person name="Kohler A."/>
            <person name="Kuo A."/>
            <person name="Nagy L.G."/>
            <person name="Floudas D."/>
            <person name="Copeland A."/>
            <person name="Barry K.W."/>
            <person name="Cichocki N."/>
            <person name="Veneault-Fourrey C."/>
            <person name="LaButti K."/>
            <person name="Lindquist E.A."/>
            <person name="Lipzen A."/>
            <person name="Lundell T."/>
            <person name="Morin E."/>
            <person name="Murat C."/>
            <person name="Riley R."/>
            <person name="Ohm R."/>
            <person name="Sun H."/>
            <person name="Tunlid A."/>
            <person name="Henrissat B."/>
            <person name="Grigoriev I.V."/>
            <person name="Hibbett D.S."/>
            <person name="Martin F."/>
        </authorList>
    </citation>
    <scope>NUCLEOTIDE SEQUENCE</scope>
    <source>
        <strain evidence="8">MUT 4182</strain>
    </source>
</reference>
<dbReference type="InterPro" id="IPR003307">
    <property type="entry name" value="W2_domain"/>
</dbReference>
<keyword evidence="10" id="KW-1185">Reference proteome</keyword>
<dbReference type="InterPro" id="IPR002735">
    <property type="entry name" value="Transl_init_fac_IF2/IF5_dom"/>
</dbReference>
<dbReference type="InterPro" id="IPR016189">
    <property type="entry name" value="Transl_init_fac_IF2/IF5_N"/>
</dbReference>
<gene>
    <name evidence="9" type="ORF">M407DRAFT_241917</name>
    <name evidence="8" type="ORF">M407DRAFT_242038</name>
</gene>
<dbReference type="SMART" id="SM00653">
    <property type="entry name" value="eIF2B_5"/>
    <property type="match status" value="1"/>
</dbReference>
<dbReference type="GO" id="GO:0071074">
    <property type="term" value="F:eukaryotic initiation factor eIF2 binding"/>
    <property type="evidence" value="ECO:0007669"/>
    <property type="project" value="TreeGrafter"/>
</dbReference>
<reference evidence="8 10" key="1">
    <citation type="submission" date="2014-04" db="EMBL/GenBank/DDBJ databases">
        <authorList>
            <consortium name="DOE Joint Genome Institute"/>
            <person name="Kuo A."/>
            <person name="Girlanda M."/>
            <person name="Perotto S."/>
            <person name="Kohler A."/>
            <person name="Nagy L.G."/>
            <person name="Floudas D."/>
            <person name="Copeland A."/>
            <person name="Barry K.W."/>
            <person name="Cichocki N."/>
            <person name="Veneault-Fourrey C."/>
            <person name="LaButti K."/>
            <person name="Lindquist E.A."/>
            <person name="Lipzen A."/>
            <person name="Lundell T."/>
            <person name="Morin E."/>
            <person name="Murat C."/>
            <person name="Sun H."/>
            <person name="Tunlid A."/>
            <person name="Henrissat B."/>
            <person name="Grigoriev I.V."/>
            <person name="Hibbett D.S."/>
            <person name="Martin F."/>
            <person name="Nordberg H.P."/>
            <person name="Cantor M.N."/>
            <person name="Hua S.X."/>
        </authorList>
    </citation>
    <scope>NUCLEOTIDE SEQUENCE [LARGE SCALE GENOMIC DNA]</scope>
    <source>
        <strain evidence="8 10">MUT 4182</strain>
    </source>
</reference>
<feature type="compositionally biased region" description="Low complexity" evidence="6">
    <location>
        <begin position="194"/>
        <end position="204"/>
    </location>
</feature>
<evidence type="ECO:0000313" key="9">
    <source>
        <dbReference type="EMBL" id="KIO31252.1"/>
    </source>
</evidence>
<keyword evidence="2" id="KW-0396">Initiation factor</keyword>
<dbReference type="PROSITE" id="PS51363">
    <property type="entry name" value="W2"/>
    <property type="match status" value="1"/>
</dbReference>
<evidence type="ECO:0000259" key="7">
    <source>
        <dbReference type="PROSITE" id="PS51363"/>
    </source>
</evidence>
<keyword evidence="3" id="KW-0547">Nucleotide-binding</keyword>
<evidence type="ECO:0000256" key="6">
    <source>
        <dbReference type="SAM" id="MobiDB-lite"/>
    </source>
</evidence>
<dbReference type="GO" id="GO:0005525">
    <property type="term" value="F:GTP binding"/>
    <property type="evidence" value="ECO:0007669"/>
    <property type="project" value="UniProtKB-KW"/>
</dbReference>
<dbReference type="FunFam" id="3.30.30.170:FF:000002">
    <property type="entry name" value="Eukaryotic translation initiation factor 5"/>
    <property type="match status" value="1"/>
</dbReference>
<evidence type="ECO:0000256" key="1">
    <source>
        <dbReference type="ARBA" id="ARBA00010397"/>
    </source>
</evidence>
<reference evidence="10" key="2">
    <citation type="submission" date="2015-01" db="EMBL/GenBank/DDBJ databases">
        <title>Evolutionary Origins and Diversification of the Mycorrhizal Mutualists.</title>
        <authorList>
            <consortium name="DOE Joint Genome Institute"/>
            <consortium name="Mycorrhizal Genomics Consortium"/>
            <person name="Kohler A."/>
            <person name="Kuo A."/>
            <person name="Nagy L.G."/>
            <person name="Floudas D."/>
            <person name="Copeland A."/>
            <person name="Barry K.W."/>
            <person name="Cichocki N."/>
            <person name="Veneault-Fourrey C."/>
            <person name="LaButti K."/>
            <person name="Lindquist E.A."/>
            <person name="Lipzen A."/>
            <person name="Lundell T."/>
            <person name="Morin E."/>
            <person name="Murat C."/>
            <person name="Riley R."/>
            <person name="Ohm R."/>
            <person name="Sun H."/>
            <person name="Tunlid A."/>
            <person name="Henrissat B."/>
            <person name="Grigoriev I.V."/>
            <person name="Hibbett D.S."/>
            <person name="Martin F."/>
        </authorList>
    </citation>
    <scope>NUCLEOTIDE SEQUENCE [LARGE SCALE GENOMIC DNA]</scope>
    <source>
        <strain evidence="10">MUT 4182</strain>
    </source>
</reference>